<keyword evidence="6" id="KW-1185">Reference proteome</keyword>
<dbReference type="SUPFAM" id="SSF48008">
    <property type="entry name" value="GntR ligand-binding domain-like"/>
    <property type="match status" value="1"/>
</dbReference>
<gene>
    <name evidence="5" type="ORF">J2X20_002405</name>
</gene>
<dbReference type="Pfam" id="PF07729">
    <property type="entry name" value="FCD"/>
    <property type="match status" value="1"/>
</dbReference>
<comment type="caution">
    <text evidence="5">The sequence shown here is derived from an EMBL/GenBank/DDBJ whole genome shotgun (WGS) entry which is preliminary data.</text>
</comment>
<dbReference type="InterPro" id="IPR000524">
    <property type="entry name" value="Tscrpt_reg_HTH_GntR"/>
</dbReference>
<accession>A0ABU1YLP1</accession>
<dbReference type="SMART" id="SM00895">
    <property type="entry name" value="FCD"/>
    <property type="match status" value="1"/>
</dbReference>
<dbReference type="RefSeq" id="WP_310264872.1">
    <property type="nucleotide sequence ID" value="NZ_JAVDXU010000001.1"/>
</dbReference>
<evidence type="ECO:0000313" key="5">
    <source>
        <dbReference type="EMBL" id="MDR7269776.1"/>
    </source>
</evidence>
<reference evidence="5 6" key="1">
    <citation type="submission" date="2023-07" db="EMBL/GenBank/DDBJ databases">
        <title>Sorghum-associated microbial communities from plants grown in Nebraska, USA.</title>
        <authorList>
            <person name="Schachtman D."/>
        </authorList>
    </citation>
    <scope>NUCLEOTIDE SEQUENCE [LARGE SCALE GENOMIC DNA]</scope>
    <source>
        <strain evidence="5 6">BE314</strain>
    </source>
</reference>
<dbReference type="InterPro" id="IPR036390">
    <property type="entry name" value="WH_DNA-bd_sf"/>
</dbReference>
<keyword evidence="3" id="KW-0804">Transcription</keyword>
<name>A0ABU1YLP1_ROSSA</name>
<sequence length="237" mass="26444">MPDTPLTLARTTPGPSAGDQVYEALHRAIITGQFKDGEPLRQEELARQLHTSRIPVREALNRLEQHGLVQIKRYHGYTVAGHSRAEVEELCRFRALLEGELILNAVPRLQAGALAEAKKRCQAFSKETDPVRWGELNRDFHCALYAEADMPHHLQAAVAALDRTERYLVDQLQLTDGRAQARAEHLAILEACVAGDAKAAARLTRQHILGACERYSAYMQAQEAEQAAPKKRRARTA</sequence>
<dbReference type="EMBL" id="JAVDXU010000001">
    <property type="protein sequence ID" value="MDR7269776.1"/>
    <property type="molecule type" value="Genomic_DNA"/>
</dbReference>
<dbReference type="Proteomes" id="UP001180453">
    <property type="component" value="Unassembled WGS sequence"/>
</dbReference>
<dbReference type="InterPro" id="IPR011711">
    <property type="entry name" value="GntR_C"/>
</dbReference>
<evidence type="ECO:0000259" key="4">
    <source>
        <dbReference type="PROSITE" id="PS50949"/>
    </source>
</evidence>
<feature type="domain" description="HTH gntR-type" evidence="4">
    <location>
        <begin position="15"/>
        <end position="82"/>
    </location>
</feature>
<evidence type="ECO:0000256" key="2">
    <source>
        <dbReference type="ARBA" id="ARBA00023125"/>
    </source>
</evidence>
<dbReference type="Gene3D" id="1.20.120.530">
    <property type="entry name" value="GntR ligand-binding domain-like"/>
    <property type="match status" value="1"/>
</dbReference>
<dbReference type="SUPFAM" id="SSF46785">
    <property type="entry name" value="Winged helix' DNA-binding domain"/>
    <property type="match status" value="1"/>
</dbReference>
<dbReference type="PROSITE" id="PS50949">
    <property type="entry name" value="HTH_GNTR"/>
    <property type="match status" value="1"/>
</dbReference>
<evidence type="ECO:0000256" key="1">
    <source>
        <dbReference type="ARBA" id="ARBA00023015"/>
    </source>
</evidence>
<organism evidence="5 6">
    <name type="scientific">Roseateles saccharophilus</name>
    <name type="common">Pseudomonas saccharophila</name>
    <dbReference type="NCBI Taxonomy" id="304"/>
    <lineage>
        <taxon>Bacteria</taxon>
        <taxon>Pseudomonadati</taxon>
        <taxon>Pseudomonadota</taxon>
        <taxon>Betaproteobacteria</taxon>
        <taxon>Burkholderiales</taxon>
        <taxon>Sphaerotilaceae</taxon>
        <taxon>Roseateles</taxon>
    </lineage>
</organism>
<dbReference type="InterPro" id="IPR036388">
    <property type="entry name" value="WH-like_DNA-bd_sf"/>
</dbReference>
<dbReference type="SMART" id="SM00345">
    <property type="entry name" value="HTH_GNTR"/>
    <property type="match status" value="1"/>
</dbReference>
<dbReference type="InterPro" id="IPR008920">
    <property type="entry name" value="TF_FadR/GntR_C"/>
</dbReference>
<proteinExistence type="predicted"/>
<dbReference type="Pfam" id="PF00392">
    <property type="entry name" value="GntR"/>
    <property type="match status" value="1"/>
</dbReference>
<dbReference type="GO" id="GO:0003677">
    <property type="term" value="F:DNA binding"/>
    <property type="evidence" value="ECO:0007669"/>
    <property type="project" value="UniProtKB-KW"/>
</dbReference>
<protein>
    <submittedName>
        <fullName evidence="5">DNA-binding GntR family transcriptional regulator</fullName>
    </submittedName>
</protein>
<evidence type="ECO:0000313" key="6">
    <source>
        <dbReference type="Proteomes" id="UP001180453"/>
    </source>
</evidence>
<dbReference type="Gene3D" id="1.10.10.10">
    <property type="entry name" value="Winged helix-like DNA-binding domain superfamily/Winged helix DNA-binding domain"/>
    <property type="match status" value="1"/>
</dbReference>
<keyword evidence="1" id="KW-0805">Transcription regulation</keyword>
<dbReference type="PANTHER" id="PTHR43537">
    <property type="entry name" value="TRANSCRIPTIONAL REGULATOR, GNTR FAMILY"/>
    <property type="match status" value="1"/>
</dbReference>
<keyword evidence="2 5" id="KW-0238">DNA-binding</keyword>
<dbReference type="PANTHER" id="PTHR43537:SF41">
    <property type="entry name" value="TRANSCRIPTIONAL REGULATORY PROTEIN"/>
    <property type="match status" value="1"/>
</dbReference>
<dbReference type="CDD" id="cd07377">
    <property type="entry name" value="WHTH_GntR"/>
    <property type="match status" value="1"/>
</dbReference>
<evidence type="ECO:0000256" key="3">
    <source>
        <dbReference type="ARBA" id="ARBA00023163"/>
    </source>
</evidence>